<evidence type="ECO:0000313" key="2">
    <source>
        <dbReference type="Proteomes" id="UP000634522"/>
    </source>
</evidence>
<dbReference type="Gene3D" id="3.10.129.10">
    <property type="entry name" value="Hotdog Thioesterase"/>
    <property type="match status" value="1"/>
</dbReference>
<reference evidence="1 2" key="1">
    <citation type="submission" date="2019-12" db="EMBL/GenBank/DDBJ databases">
        <title>Comparative genomics gives insights into the taxonomy of the Azoarcus-Aromatoleum group and reveals separate origins of nif in the plant-associated Azoarcus and non-plant-associated Aromatoleum sub-groups.</title>
        <authorList>
            <person name="Lafos M."/>
            <person name="Maluk M."/>
            <person name="Batista M."/>
            <person name="Junghare M."/>
            <person name="Carmona M."/>
            <person name="Faoro H."/>
            <person name="Cruz L.M."/>
            <person name="Battistoni F."/>
            <person name="De Souza E."/>
            <person name="Pedrosa F."/>
            <person name="Chen W.-M."/>
            <person name="Poole P.S."/>
            <person name="Dixon R.A."/>
            <person name="James E.K."/>
        </authorList>
    </citation>
    <scope>NUCLEOTIDE SEQUENCE [LARGE SCALE GENOMIC DNA]</scope>
    <source>
        <strain evidence="1 2">T</strain>
    </source>
</reference>
<evidence type="ECO:0000313" key="1">
    <source>
        <dbReference type="EMBL" id="NMG00052.1"/>
    </source>
</evidence>
<dbReference type="EMBL" id="WTVS01000061">
    <property type="protein sequence ID" value="NMG00052.1"/>
    <property type="molecule type" value="Genomic_DNA"/>
</dbReference>
<sequence>MSATEVCGITAADIAEGQEMPALRHPVSVTTIVLGALASRDWRPMHHDKDFAVERNGVKNIFINTPNNAAWFERYITDWTGPKGRLGRLRFEMKKSVFPGDEMCFSGVVRKLAADAAGCHWADLELTISVDGEVRTTGRARVAIPTDPADNPWTRKGDRWLP</sequence>
<dbReference type="SUPFAM" id="SSF54637">
    <property type="entry name" value="Thioesterase/thiol ester dehydrase-isomerase"/>
    <property type="match status" value="1"/>
</dbReference>
<comment type="caution">
    <text evidence="1">The sequence shown here is derived from an EMBL/GenBank/DDBJ whole genome shotgun (WGS) entry which is preliminary data.</text>
</comment>
<organism evidence="1 2">
    <name type="scientific">Aromatoleum toluolicum</name>
    <dbReference type="NCBI Taxonomy" id="90060"/>
    <lineage>
        <taxon>Bacteria</taxon>
        <taxon>Pseudomonadati</taxon>
        <taxon>Pseudomonadota</taxon>
        <taxon>Betaproteobacteria</taxon>
        <taxon>Rhodocyclales</taxon>
        <taxon>Rhodocyclaceae</taxon>
        <taxon>Aromatoleum</taxon>
    </lineage>
</organism>
<dbReference type="InterPro" id="IPR029069">
    <property type="entry name" value="HotDog_dom_sf"/>
</dbReference>
<name>A0ABX1NL31_9RHOO</name>
<protein>
    <recommendedName>
        <fullName evidence="3">MaoC-like domain-containing protein</fullName>
    </recommendedName>
</protein>
<keyword evidence="2" id="KW-1185">Reference proteome</keyword>
<proteinExistence type="predicted"/>
<gene>
    <name evidence="1" type="ORF">GPA27_21985</name>
</gene>
<evidence type="ECO:0008006" key="3">
    <source>
        <dbReference type="Google" id="ProtNLM"/>
    </source>
</evidence>
<dbReference type="Proteomes" id="UP000634522">
    <property type="component" value="Unassembled WGS sequence"/>
</dbReference>
<dbReference type="RefSeq" id="WP_169142582.1">
    <property type="nucleotide sequence ID" value="NZ_WTVS01000061.1"/>
</dbReference>
<accession>A0ABX1NL31</accession>